<feature type="compositionally biased region" description="Low complexity" evidence="3">
    <location>
        <begin position="1"/>
        <end position="15"/>
    </location>
</feature>
<dbReference type="GO" id="GO:0003677">
    <property type="term" value="F:DNA binding"/>
    <property type="evidence" value="ECO:0007669"/>
    <property type="project" value="UniProtKB-UniRule"/>
</dbReference>
<dbReference type="InterPro" id="IPR009057">
    <property type="entry name" value="Homeodomain-like_sf"/>
</dbReference>
<keyword evidence="1 2" id="KW-0238">DNA-binding</keyword>
<dbReference type="AlphaFoldDB" id="A0A9X8DVC3"/>
<protein>
    <recommendedName>
        <fullName evidence="4">Homeobox domain-containing protein</fullName>
    </recommendedName>
</protein>
<evidence type="ECO:0000313" key="5">
    <source>
        <dbReference type="EMBL" id="RLO04126.1"/>
    </source>
</evidence>
<dbReference type="PROSITE" id="PS50071">
    <property type="entry name" value="HOMEOBOX_2"/>
    <property type="match status" value="1"/>
</dbReference>
<proteinExistence type="predicted"/>
<feature type="DNA-binding region" description="Homeobox" evidence="1">
    <location>
        <begin position="164"/>
        <end position="225"/>
    </location>
</feature>
<dbReference type="Proteomes" id="UP000275652">
    <property type="component" value="Unassembled WGS sequence"/>
</dbReference>
<accession>A0A9X8DVC3</accession>
<dbReference type="SUPFAM" id="SSF46689">
    <property type="entry name" value="Homeodomain-like"/>
    <property type="match status" value="1"/>
</dbReference>
<feature type="region of interest" description="Disordered" evidence="3">
    <location>
        <begin position="1"/>
        <end position="26"/>
    </location>
</feature>
<evidence type="ECO:0000256" key="1">
    <source>
        <dbReference type="PROSITE-ProRule" id="PRU00108"/>
    </source>
</evidence>
<sequence>MTSISTITTSSSLSSPEKKPVKAKQRLRMDHVASVRKAVKMAREAGLSEDEIKDERSRAIQLARDRLYMNGKPLGPHPLNKDQVTHLKLQLLKLVEDDAAPECVMDILELLLSVELPVPVLLDTRLDRQLRLVAKAHQHNKDVVRLASKLSEVIQATTDAYYQASSCQVEFSLDQVETLERAFHENDSPDQDTMVQLASTLNEGDPSAPLDYKHVRSWFYKRKAAGHPLPDGHVSDHGVRTYDYFV</sequence>
<feature type="domain" description="Homeobox" evidence="4">
    <location>
        <begin position="162"/>
        <end position="224"/>
    </location>
</feature>
<name>A0A9X8DVC3_APHAT</name>
<evidence type="ECO:0000256" key="3">
    <source>
        <dbReference type="SAM" id="MobiDB-lite"/>
    </source>
</evidence>
<comment type="caution">
    <text evidence="5">The sequence shown here is derived from an EMBL/GenBank/DDBJ whole genome shotgun (WGS) entry which is preliminary data.</text>
</comment>
<dbReference type="Pfam" id="PF00046">
    <property type="entry name" value="Homeodomain"/>
    <property type="match status" value="1"/>
</dbReference>
<dbReference type="EMBL" id="QUTI01029440">
    <property type="protein sequence ID" value="RLO04126.1"/>
    <property type="molecule type" value="Genomic_DNA"/>
</dbReference>
<keyword evidence="1 2" id="KW-0539">Nucleus</keyword>
<dbReference type="InterPro" id="IPR001356">
    <property type="entry name" value="HD"/>
</dbReference>
<evidence type="ECO:0000256" key="2">
    <source>
        <dbReference type="RuleBase" id="RU000682"/>
    </source>
</evidence>
<organism evidence="5 6">
    <name type="scientific">Aphanomyces astaci</name>
    <name type="common">Crayfish plague agent</name>
    <dbReference type="NCBI Taxonomy" id="112090"/>
    <lineage>
        <taxon>Eukaryota</taxon>
        <taxon>Sar</taxon>
        <taxon>Stramenopiles</taxon>
        <taxon>Oomycota</taxon>
        <taxon>Saprolegniomycetes</taxon>
        <taxon>Saprolegniales</taxon>
        <taxon>Verrucalvaceae</taxon>
        <taxon>Aphanomyces</taxon>
    </lineage>
</organism>
<evidence type="ECO:0000259" key="4">
    <source>
        <dbReference type="PROSITE" id="PS50071"/>
    </source>
</evidence>
<comment type="subcellular location">
    <subcellularLocation>
        <location evidence="1 2">Nucleus</location>
    </subcellularLocation>
</comment>
<dbReference type="Gene3D" id="1.10.10.60">
    <property type="entry name" value="Homeodomain-like"/>
    <property type="match status" value="1"/>
</dbReference>
<dbReference type="CDD" id="cd00086">
    <property type="entry name" value="homeodomain"/>
    <property type="match status" value="1"/>
</dbReference>
<keyword evidence="1 2" id="KW-0371">Homeobox</keyword>
<evidence type="ECO:0000313" key="6">
    <source>
        <dbReference type="Proteomes" id="UP000275652"/>
    </source>
</evidence>
<gene>
    <name evidence="5" type="ORF">DYB28_002423</name>
</gene>
<dbReference type="GO" id="GO:0005634">
    <property type="term" value="C:nucleus"/>
    <property type="evidence" value="ECO:0007669"/>
    <property type="project" value="UniProtKB-SubCell"/>
</dbReference>
<reference evidence="5 6" key="1">
    <citation type="journal article" date="2018" name="J. Invertebr. Pathol.">
        <title>New genotyping method for the causative agent of crayfish plague (Aphanomyces astaci) based on whole genome data.</title>
        <authorList>
            <person name="Minardi D."/>
            <person name="Studholme D.J."/>
            <person name="van der Giezen M."/>
            <person name="Pretto T."/>
            <person name="Oidtmann B."/>
        </authorList>
    </citation>
    <scope>NUCLEOTIDE SEQUENCE [LARGE SCALE GENOMIC DNA]</scope>
    <source>
        <strain evidence="5 6">KB13</strain>
    </source>
</reference>